<name>A0ABT9LN13_STRGD</name>
<organism evidence="1 2">
    <name type="scientific">Streptomyces griseoviridis</name>
    <dbReference type="NCBI Taxonomy" id="45398"/>
    <lineage>
        <taxon>Bacteria</taxon>
        <taxon>Bacillati</taxon>
        <taxon>Actinomycetota</taxon>
        <taxon>Actinomycetes</taxon>
        <taxon>Kitasatosporales</taxon>
        <taxon>Streptomycetaceae</taxon>
        <taxon>Streptomyces</taxon>
    </lineage>
</organism>
<proteinExistence type="predicted"/>
<dbReference type="Proteomes" id="UP001231675">
    <property type="component" value="Unassembled WGS sequence"/>
</dbReference>
<gene>
    <name evidence="1" type="ORF">J2S47_005440</name>
</gene>
<keyword evidence="2" id="KW-1185">Reference proteome</keyword>
<comment type="caution">
    <text evidence="1">The sequence shown here is derived from an EMBL/GenBank/DDBJ whole genome shotgun (WGS) entry which is preliminary data.</text>
</comment>
<dbReference type="EMBL" id="JAURUD010000001">
    <property type="protein sequence ID" value="MDP9684938.1"/>
    <property type="molecule type" value="Genomic_DNA"/>
</dbReference>
<accession>A0ABT9LN13</accession>
<protein>
    <submittedName>
        <fullName evidence="1">Uncharacterized protein</fullName>
    </submittedName>
</protein>
<sequence length="37" mass="4059">MWSVPRRTEYTASQEVGWVVPAESATGQCRLAPSAHV</sequence>
<reference evidence="1 2" key="1">
    <citation type="submission" date="2023-07" db="EMBL/GenBank/DDBJ databases">
        <title>Sequencing the genomes of 1000 actinobacteria strains.</title>
        <authorList>
            <person name="Klenk H.-P."/>
        </authorList>
    </citation>
    <scope>NUCLEOTIDE SEQUENCE [LARGE SCALE GENOMIC DNA]</scope>
    <source>
        <strain evidence="1 2">DSM 40229</strain>
    </source>
</reference>
<evidence type="ECO:0000313" key="1">
    <source>
        <dbReference type="EMBL" id="MDP9684938.1"/>
    </source>
</evidence>
<evidence type="ECO:0000313" key="2">
    <source>
        <dbReference type="Proteomes" id="UP001231675"/>
    </source>
</evidence>